<dbReference type="InterPro" id="IPR033131">
    <property type="entry name" value="Pectinesterase_Asp_AS"/>
</dbReference>
<accession>A0A803LQ39</accession>
<dbReference type="FunFam" id="2.160.20.10:FF:000008">
    <property type="entry name" value="Pectinesterase"/>
    <property type="match status" value="1"/>
</dbReference>
<comment type="similarity">
    <text evidence="3">Belongs to the pectinesterase family.</text>
</comment>
<evidence type="ECO:0000256" key="1">
    <source>
        <dbReference type="ARBA" id="ARBA00004191"/>
    </source>
</evidence>
<feature type="active site" evidence="11">
    <location>
        <position position="227"/>
    </location>
</feature>
<sequence length="365" mass="40676">MIVRKLQILCFLGVLVELGFCQNYTRNFARDYNYITWDDIKVDDYKNLVSKSEIKDKLNWNNSGVIVVDQSGKTGDSITVQGAVDLIPSGNSQRIRILILPGIYRERVVVPSSKPYISFIGTENQTSNTVITWNNKASDRNSNGAELGTFGSATISIFSDYFCASEITFENTVVAIPGGLGMQAVALRVSAERAMFYKVNILGAQDTLLDDTGSHYFYHCLIQGSVDFIFGNARSLYQNSVLHSIANRSGAIAAHHRNTPEENTGFSFLNCTINGSGLIYLGRAWGPYSRAVYSYCDIDDIIAPEGWSDWGDPERQKTALFGEFQCSGKGANTTRRVTWAKSFTIEDARPFLDMEFIDGNKWLRL</sequence>
<keyword evidence="9 12" id="KW-0063">Aspartyl esterase</keyword>
<evidence type="ECO:0000259" key="13">
    <source>
        <dbReference type="Pfam" id="PF01095"/>
    </source>
</evidence>
<dbReference type="AlphaFoldDB" id="A0A803LQ39"/>
<keyword evidence="15" id="KW-1185">Reference proteome</keyword>
<dbReference type="KEGG" id="cqi:110706964"/>
<feature type="signal peptide" evidence="12">
    <location>
        <begin position="1"/>
        <end position="21"/>
    </location>
</feature>
<feature type="chain" id="PRO_5031601424" description="Pectinesterase" evidence="12">
    <location>
        <begin position="22"/>
        <end position="365"/>
    </location>
</feature>
<dbReference type="PROSITE" id="PS00503">
    <property type="entry name" value="PECTINESTERASE_2"/>
    <property type="match status" value="1"/>
</dbReference>
<dbReference type="Gramene" id="AUR62017068-RA">
    <property type="protein sequence ID" value="AUR62017068-RA:cds"/>
    <property type="gene ID" value="AUR62017068"/>
</dbReference>
<dbReference type="RefSeq" id="XP_021740668.1">
    <property type="nucleotide sequence ID" value="XM_021884976.1"/>
</dbReference>
<dbReference type="OMA" id="WHSRASD"/>
<evidence type="ECO:0000256" key="9">
    <source>
        <dbReference type="ARBA" id="ARBA00023085"/>
    </source>
</evidence>
<dbReference type="PANTHER" id="PTHR31321">
    <property type="entry name" value="ACYL-COA THIOESTER HYDROLASE YBHC-RELATED"/>
    <property type="match status" value="1"/>
</dbReference>
<dbReference type="InterPro" id="IPR012334">
    <property type="entry name" value="Pectin_lyas_fold"/>
</dbReference>
<evidence type="ECO:0000256" key="10">
    <source>
        <dbReference type="ARBA" id="ARBA00047928"/>
    </source>
</evidence>
<evidence type="ECO:0000256" key="4">
    <source>
        <dbReference type="ARBA" id="ARBA00013229"/>
    </source>
</evidence>
<reference evidence="14" key="2">
    <citation type="submission" date="2021-03" db="UniProtKB">
        <authorList>
            <consortium name="EnsemblPlants"/>
        </authorList>
    </citation>
    <scope>IDENTIFICATION</scope>
</reference>
<evidence type="ECO:0000256" key="5">
    <source>
        <dbReference type="ARBA" id="ARBA00022512"/>
    </source>
</evidence>
<feature type="domain" description="Pectinesterase catalytic" evidence="13">
    <location>
        <begin position="67"/>
        <end position="360"/>
    </location>
</feature>
<dbReference type="OrthoDB" id="2019149at2759"/>
<dbReference type="GO" id="GO:0042545">
    <property type="term" value="P:cell wall modification"/>
    <property type="evidence" value="ECO:0007669"/>
    <property type="project" value="UniProtKB-UniRule"/>
</dbReference>
<dbReference type="GO" id="GO:0030599">
    <property type="term" value="F:pectinesterase activity"/>
    <property type="evidence" value="ECO:0007669"/>
    <property type="project" value="UniProtKB-UniRule"/>
</dbReference>
<dbReference type="Pfam" id="PF01095">
    <property type="entry name" value="Pectinesterase"/>
    <property type="match status" value="1"/>
</dbReference>
<dbReference type="SUPFAM" id="SSF51126">
    <property type="entry name" value="Pectin lyase-like"/>
    <property type="match status" value="1"/>
</dbReference>
<evidence type="ECO:0000256" key="3">
    <source>
        <dbReference type="ARBA" id="ARBA00008891"/>
    </source>
</evidence>
<keyword evidence="8 12" id="KW-0378">Hydrolase</keyword>
<evidence type="ECO:0000313" key="14">
    <source>
        <dbReference type="EnsemblPlants" id="AUR62017068-RA:cds"/>
    </source>
</evidence>
<proteinExistence type="inferred from homology"/>
<dbReference type="EnsemblPlants" id="AUR62017068-RA">
    <property type="protein sequence ID" value="AUR62017068-RA:cds"/>
    <property type="gene ID" value="AUR62017068"/>
</dbReference>
<evidence type="ECO:0000313" key="15">
    <source>
        <dbReference type="Proteomes" id="UP000596660"/>
    </source>
</evidence>
<keyword evidence="6" id="KW-0964">Secreted</keyword>
<evidence type="ECO:0000256" key="12">
    <source>
        <dbReference type="RuleBase" id="RU000589"/>
    </source>
</evidence>
<evidence type="ECO:0000256" key="7">
    <source>
        <dbReference type="ARBA" id="ARBA00022729"/>
    </source>
</evidence>
<dbReference type="Proteomes" id="UP000596660">
    <property type="component" value="Unplaced"/>
</dbReference>
<evidence type="ECO:0000256" key="6">
    <source>
        <dbReference type="ARBA" id="ARBA00022525"/>
    </source>
</evidence>
<reference evidence="14" key="1">
    <citation type="journal article" date="2017" name="Nature">
        <title>The genome of Chenopodium quinoa.</title>
        <authorList>
            <person name="Jarvis D.E."/>
            <person name="Ho Y.S."/>
            <person name="Lightfoot D.J."/>
            <person name="Schmoeckel S.M."/>
            <person name="Li B."/>
            <person name="Borm T.J.A."/>
            <person name="Ohyanagi H."/>
            <person name="Mineta K."/>
            <person name="Michell C.T."/>
            <person name="Saber N."/>
            <person name="Kharbatia N.M."/>
            <person name="Rupper R.R."/>
            <person name="Sharp A.R."/>
            <person name="Dally N."/>
            <person name="Boughton B.A."/>
            <person name="Woo Y.H."/>
            <person name="Gao G."/>
            <person name="Schijlen E.G.W.M."/>
            <person name="Guo X."/>
            <person name="Momin A.A."/>
            <person name="Negrao S."/>
            <person name="Al-Babili S."/>
            <person name="Gehring C."/>
            <person name="Roessner U."/>
            <person name="Jung C."/>
            <person name="Murphy K."/>
            <person name="Arold S.T."/>
            <person name="Gojobori T."/>
            <person name="van der Linden C.G."/>
            <person name="van Loo E.N."/>
            <person name="Jellen E.N."/>
            <person name="Maughan P.J."/>
            <person name="Tester M."/>
        </authorList>
    </citation>
    <scope>NUCLEOTIDE SEQUENCE [LARGE SCALE GENOMIC DNA]</scope>
    <source>
        <strain evidence="14">cv. PI 614886</strain>
    </source>
</reference>
<gene>
    <name evidence="14" type="primary">LOC110706964</name>
</gene>
<dbReference type="EC" id="3.1.1.11" evidence="4 12"/>
<dbReference type="GeneID" id="110706964"/>
<dbReference type="Gene3D" id="2.160.20.10">
    <property type="entry name" value="Single-stranded right-handed beta-helix, Pectin lyase-like"/>
    <property type="match status" value="1"/>
</dbReference>
<keyword evidence="7 12" id="KW-0732">Signal</keyword>
<organism evidence="14 15">
    <name type="scientific">Chenopodium quinoa</name>
    <name type="common">Quinoa</name>
    <dbReference type="NCBI Taxonomy" id="63459"/>
    <lineage>
        <taxon>Eukaryota</taxon>
        <taxon>Viridiplantae</taxon>
        <taxon>Streptophyta</taxon>
        <taxon>Embryophyta</taxon>
        <taxon>Tracheophyta</taxon>
        <taxon>Spermatophyta</taxon>
        <taxon>Magnoliopsida</taxon>
        <taxon>eudicotyledons</taxon>
        <taxon>Gunneridae</taxon>
        <taxon>Pentapetalae</taxon>
        <taxon>Caryophyllales</taxon>
        <taxon>Chenopodiaceae</taxon>
        <taxon>Chenopodioideae</taxon>
        <taxon>Atripliceae</taxon>
        <taxon>Chenopodium</taxon>
    </lineage>
</organism>
<evidence type="ECO:0000256" key="8">
    <source>
        <dbReference type="ARBA" id="ARBA00022801"/>
    </source>
</evidence>
<evidence type="ECO:0000256" key="2">
    <source>
        <dbReference type="ARBA" id="ARBA00005184"/>
    </source>
</evidence>
<comment type="catalytic activity">
    <reaction evidence="10 12">
        <text>[(1-&gt;4)-alpha-D-galacturonosyl methyl ester](n) + n H2O = [(1-&gt;4)-alpha-D-galacturonosyl](n) + n methanol + n H(+)</text>
        <dbReference type="Rhea" id="RHEA:22380"/>
        <dbReference type="Rhea" id="RHEA-COMP:14570"/>
        <dbReference type="Rhea" id="RHEA-COMP:14573"/>
        <dbReference type="ChEBI" id="CHEBI:15377"/>
        <dbReference type="ChEBI" id="CHEBI:15378"/>
        <dbReference type="ChEBI" id="CHEBI:17790"/>
        <dbReference type="ChEBI" id="CHEBI:140522"/>
        <dbReference type="ChEBI" id="CHEBI:140523"/>
        <dbReference type="EC" id="3.1.1.11"/>
    </reaction>
</comment>
<comment type="subcellular location">
    <subcellularLocation>
        <location evidence="1">Secreted</location>
        <location evidence="1">Cell wall</location>
    </subcellularLocation>
</comment>
<protein>
    <recommendedName>
        <fullName evidence="4 12">Pectinesterase</fullName>
        <ecNumber evidence="4 12">3.1.1.11</ecNumber>
    </recommendedName>
</protein>
<dbReference type="GO" id="GO:0045490">
    <property type="term" value="P:pectin catabolic process"/>
    <property type="evidence" value="ECO:0007669"/>
    <property type="project" value="UniProtKB-UniRule"/>
</dbReference>
<name>A0A803LQ39_CHEQI</name>
<dbReference type="InterPro" id="IPR011050">
    <property type="entry name" value="Pectin_lyase_fold/virulence"/>
</dbReference>
<keyword evidence="5" id="KW-0134">Cell wall</keyword>
<dbReference type="InterPro" id="IPR000070">
    <property type="entry name" value="Pectinesterase_cat"/>
</dbReference>
<evidence type="ECO:0000256" key="11">
    <source>
        <dbReference type="PROSITE-ProRule" id="PRU10040"/>
    </source>
</evidence>
<dbReference type="PANTHER" id="PTHR31321:SF31">
    <property type="entry name" value="PECTINESTERASE QRT1"/>
    <property type="match status" value="1"/>
</dbReference>
<dbReference type="UniPathway" id="UPA00545">
    <property type="reaction ID" value="UER00823"/>
</dbReference>
<comment type="pathway">
    <text evidence="2 12">Glycan metabolism; pectin degradation; 2-dehydro-3-deoxy-D-gluconate from pectin: step 1/5.</text>
</comment>